<keyword evidence="2" id="KW-1185">Reference proteome</keyword>
<dbReference type="Proteomes" id="UP000069443">
    <property type="component" value="Unassembled WGS sequence"/>
</dbReference>
<sequence>MSTAAETLWPIPDDLRGTGRTAAETIRAFLDKHDLMEHGGGGRFYTPEQWADRGEDYGTKSLLVVTHDGGDHARAFNLDYGDHQSHEALQNALGEVGMYVEGCTTWYSAVYRR</sequence>
<dbReference type="EMBL" id="BCSY01000042">
    <property type="protein sequence ID" value="GAS95658.1"/>
    <property type="molecule type" value="Genomic_DNA"/>
</dbReference>
<reference evidence="2" key="2">
    <citation type="submission" date="2016-02" db="EMBL/GenBank/DDBJ databases">
        <title>Draft genome sequence of five rapidly growing Mycobacterium species.</title>
        <authorList>
            <person name="Katahira K."/>
            <person name="Gotou Y."/>
            <person name="Iida K."/>
            <person name="Ogura Y."/>
            <person name="Hayashi T."/>
        </authorList>
    </citation>
    <scope>NUCLEOTIDE SEQUENCE [LARGE SCALE GENOMIC DNA]</scope>
    <source>
        <strain evidence="2">JCM15298</strain>
    </source>
</reference>
<protein>
    <submittedName>
        <fullName evidence="1">Linear gramicidin synthase subunit C</fullName>
    </submittedName>
</protein>
<dbReference type="RefSeq" id="WP_036439656.1">
    <property type="nucleotide sequence ID" value="NZ_BCSY01000042.1"/>
</dbReference>
<name>A0A124E242_MYCCR</name>
<accession>A0A124E242</accession>
<comment type="caution">
    <text evidence="1">The sequence shown here is derived from an EMBL/GenBank/DDBJ whole genome shotgun (WGS) entry which is preliminary data.</text>
</comment>
<proteinExistence type="predicted"/>
<reference evidence="2" key="1">
    <citation type="journal article" date="2016" name="Genome Announc.">
        <title>Draft Genome Sequences of Five Rapidly Growing Mycobacterium Species, M. thermoresistibile, M. fortuitum subsp. acetamidolyticum, M. canariasense, M. brisbanense, and M. novocastrense.</title>
        <authorList>
            <person name="Katahira K."/>
            <person name="Ogura Y."/>
            <person name="Gotoh Y."/>
            <person name="Hayashi T."/>
        </authorList>
    </citation>
    <scope>NUCLEOTIDE SEQUENCE [LARGE SCALE GENOMIC DNA]</scope>
    <source>
        <strain evidence="2">JCM15298</strain>
    </source>
</reference>
<organism evidence="1 2">
    <name type="scientific">Mycolicibacterium canariasense</name>
    <name type="common">Mycobacterium canariasense</name>
    <dbReference type="NCBI Taxonomy" id="228230"/>
    <lineage>
        <taxon>Bacteria</taxon>
        <taxon>Bacillati</taxon>
        <taxon>Actinomycetota</taxon>
        <taxon>Actinomycetes</taxon>
        <taxon>Mycobacteriales</taxon>
        <taxon>Mycobacteriaceae</taxon>
        <taxon>Mycolicibacterium</taxon>
    </lineage>
</organism>
<gene>
    <name evidence="1" type="primary">lgrC1</name>
    <name evidence="1" type="ORF">RMCC_2624</name>
</gene>
<evidence type="ECO:0000313" key="2">
    <source>
        <dbReference type="Proteomes" id="UP000069443"/>
    </source>
</evidence>
<dbReference type="AlphaFoldDB" id="A0A124E242"/>
<evidence type="ECO:0000313" key="1">
    <source>
        <dbReference type="EMBL" id="GAS95658.1"/>
    </source>
</evidence>
<dbReference type="OrthoDB" id="4629451at2"/>